<accession>A0AAN9KLZ0</accession>
<proteinExistence type="predicted"/>
<keyword evidence="3" id="KW-1185">Reference proteome</keyword>
<dbReference type="AlphaFoldDB" id="A0AAN9KLZ0"/>
<evidence type="ECO:0000313" key="2">
    <source>
        <dbReference type="EMBL" id="KAK7319381.1"/>
    </source>
</evidence>
<dbReference type="Proteomes" id="UP001359559">
    <property type="component" value="Unassembled WGS sequence"/>
</dbReference>
<comment type="caution">
    <text evidence="2">The sequence shown here is derived from an EMBL/GenBank/DDBJ whole genome shotgun (WGS) entry which is preliminary data.</text>
</comment>
<keyword evidence="1" id="KW-0812">Transmembrane</keyword>
<keyword evidence="1" id="KW-0472">Membrane</keyword>
<reference evidence="2 3" key="1">
    <citation type="submission" date="2024-01" db="EMBL/GenBank/DDBJ databases">
        <title>The genomes of 5 underutilized Papilionoideae crops provide insights into root nodulation and disease resistance.</title>
        <authorList>
            <person name="Yuan L."/>
        </authorList>
    </citation>
    <scope>NUCLEOTIDE SEQUENCE [LARGE SCALE GENOMIC DNA]</scope>
    <source>
        <strain evidence="2">LY-2023</strain>
        <tissue evidence="2">Leaf</tissue>
    </source>
</reference>
<keyword evidence="1" id="KW-1133">Transmembrane helix</keyword>
<gene>
    <name evidence="2" type="ORF">RJT34_04102</name>
</gene>
<evidence type="ECO:0000313" key="3">
    <source>
        <dbReference type="Proteomes" id="UP001359559"/>
    </source>
</evidence>
<protein>
    <submittedName>
        <fullName evidence="2">Uncharacterized protein</fullName>
    </submittedName>
</protein>
<dbReference type="EMBL" id="JAYKXN010000001">
    <property type="protein sequence ID" value="KAK7319381.1"/>
    <property type="molecule type" value="Genomic_DNA"/>
</dbReference>
<sequence>MGEDGEMGKMMKVNCCTDNKIGHCNPVLAKDFTKASFVTVLLHAEVIAMVVVRCTWIATTYMIVVAAVQFLHRRTQQCITNTLASPRFYFYSVQTPNNYY</sequence>
<name>A0AAN9KLZ0_CLITE</name>
<feature type="transmembrane region" description="Helical" evidence="1">
    <location>
        <begin position="46"/>
        <end position="71"/>
    </location>
</feature>
<evidence type="ECO:0000256" key="1">
    <source>
        <dbReference type="SAM" id="Phobius"/>
    </source>
</evidence>
<organism evidence="2 3">
    <name type="scientific">Clitoria ternatea</name>
    <name type="common">Butterfly pea</name>
    <dbReference type="NCBI Taxonomy" id="43366"/>
    <lineage>
        <taxon>Eukaryota</taxon>
        <taxon>Viridiplantae</taxon>
        <taxon>Streptophyta</taxon>
        <taxon>Embryophyta</taxon>
        <taxon>Tracheophyta</taxon>
        <taxon>Spermatophyta</taxon>
        <taxon>Magnoliopsida</taxon>
        <taxon>eudicotyledons</taxon>
        <taxon>Gunneridae</taxon>
        <taxon>Pentapetalae</taxon>
        <taxon>rosids</taxon>
        <taxon>fabids</taxon>
        <taxon>Fabales</taxon>
        <taxon>Fabaceae</taxon>
        <taxon>Papilionoideae</taxon>
        <taxon>50 kb inversion clade</taxon>
        <taxon>NPAAA clade</taxon>
        <taxon>indigoferoid/millettioid clade</taxon>
        <taxon>Phaseoleae</taxon>
        <taxon>Clitoria</taxon>
    </lineage>
</organism>